<feature type="region of interest" description="Disordered" evidence="1">
    <location>
        <begin position="1092"/>
        <end position="1123"/>
    </location>
</feature>
<dbReference type="GO" id="GO:0006357">
    <property type="term" value="P:regulation of transcription by RNA polymerase II"/>
    <property type="evidence" value="ECO:0007669"/>
    <property type="project" value="TreeGrafter"/>
</dbReference>
<organism evidence="3 4">
    <name type="scientific">Dimargaris verticillata</name>
    <dbReference type="NCBI Taxonomy" id="2761393"/>
    <lineage>
        <taxon>Eukaryota</taxon>
        <taxon>Fungi</taxon>
        <taxon>Fungi incertae sedis</taxon>
        <taxon>Zoopagomycota</taxon>
        <taxon>Kickxellomycotina</taxon>
        <taxon>Dimargaritomycetes</taxon>
        <taxon>Dimargaritales</taxon>
        <taxon>Dimargaritaceae</taxon>
        <taxon>Dimargaris</taxon>
    </lineage>
</organism>
<feature type="compositionally biased region" description="Polar residues" evidence="1">
    <location>
        <begin position="1039"/>
        <end position="1054"/>
    </location>
</feature>
<dbReference type="InterPro" id="IPR021950">
    <property type="entry name" value="Spt20"/>
</dbReference>
<dbReference type="GO" id="GO:0003712">
    <property type="term" value="F:transcription coregulator activity"/>
    <property type="evidence" value="ECO:0007669"/>
    <property type="project" value="InterPro"/>
</dbReference>
<dbReference type="Pfam" id="PF12090">
    <property type="entry name" value="Spt20_SEP"/>
    <property type="match status" value="1"/>
</dbReference>
<dbReference type="OrthoDB" id="1932706at2759"/>
<protein>
    <submittedName>
        <fullName evidence="3">Transcription factor spt20</fullName>
    </submittedName>
</protein>
<dbReference type="PANTHER" id="PTHR13526:SF8">
    <property type="entry name" value="TRANSCRIPTION FACTOR SPT20 HOMOLOG"/>
    <property type="match status" value="1"/>
</dbReference>
<dbReference type="Proteomes" id="UP001151582">
    <property type="component" value="Unassembled WGS sequence"/>
</dbReference>
<proteinExistence type="predicted"/>
<feature type="compositionally biased region" description="Low complexity" evidence="1">
    <location>
        <begin position="494"/>
        <end position="517"/>
    </location>
</feature>
<evidence type="ECO:0000313" key="3">
    <source>
        <dbReference type="EMBL" id="KAJ1974507.1"/>
    </source>
</evidence>
<reference evidence="3" key="1">
    <citation type="submission" date="2022-07" db="EMBL/GenBank/DDBJ databases">
        <title>Phylogenomic reconstructions and comparative analyses of Kickxellomycotina fungi.</title>
        <authorList>
            <person name="Reynolds N.K."/>
            <person name="Stajich J.E."/>
            <person name="Barry K."/>
            <person name="Grigoriev I.V."/>
            <person name="Crous P."/>
            <person name="Smith M.E."/>
        </authorList>
    </citation>
    <scope>NUCLEOTIDE SEQUENCE</scope>
    <source>
        <strain evidence="3">RSA 567</strain>
    </source>
</reference>
<comment type="caution">
    <text evidence="3">The sequence shown here is derived from an EMBL/GenBank/DDBJ whole genome shotgun (WGS) entry which is preliminary data.</text>
</comment>
<feature type="compositionally biased region" description="Gly residues" evidence="1">
    <location>
        <begin position="1390"/>
        <end position="1399"/>
    </location>
</feature>
<dbReference type="GO" id="GO:0000124">
    <property type="term" value="C:SAGA complex"/>
    <property type="evidence" value="ECO:0007669"/>
    <property type="project" value="InterPro"/>
</dbReference>
<dbReference type="PANTHER" id="PTHR13526">
    <property type="entry name" value="TRANSCRIPTION FACTOR SPT20 HOMOLOG"/>
    <property type="match status" value="1"/>
</dbReference>
<dbReference type="InterPro" id="IPR046468">
    <property type="entry name" value="Spt20-like_SEP"/>
</dbReference>
<feature type="domain" description="Spt20-like SEP" evidence="2">
    <location>
        <begin position="59"/>
        <end position="247"/>
    </location>
</feature>
<feature type="region of interest" description="Disordered" evidence="1">
    <location>
        <begin position="1380"/>
        <end position="1399"/>
    </location>
</feature>
<keyword evidence="4" id="KW-1185">Reference proteome</keyword>
<feature type="region of interest" description="Disordered" evidence="1">
    <location>
        <begin position="1"/>
        <end position="36"/>
    </location>
</feature>
<feature type="compositionally biased region" description="Low complexity" evidence="1">
    <location>
        <begin position="680"/>
        <end position="690"/>
    </location>
</feature>
<feature type="compositionally biased region" description="Basic residues" evidence="1">
    <location>
        <begin position="587"/>
        <end position="600"/>
    </location>
</feature>
<name>A0A9W8E7V6_9FUNG</name>
<gene>
    <name evidence="3" type="primary">SPT20</name>
    <name evidence="3" type="ORF">H4R34_004692</name>
</gene>
<evidence type="ECO:0000313" key="4">
    <source>
        <dbReference type="Proteomes" id="UP001151582"/>
    </source>
</evidence>
<feature type="compositionally biased region" description="Pro residues" evidence="1">
    <location>
        <begin position="1099"/>
        <end position="1108"/>
    </location>
</feature>
<dbReference type="EMBL" id="JANBQB010000645">
    <property type="protein sequence ID" value="KAJ1974507.1"/>
    <property type="molecule type" value="Genomic_DNA"/>
</dbReference>
<feature type="compositionally biased region" description="Low complexity" evidence="1">
    <location>
        <begin position="1178"/>
        <end position="1192"/>
    </location>
</feature>
<accession>A0A9W8E7V6</accession>
<feature type="region of interest" description="Disordered" evidence="1">
    <location>
        <begin position="334"/>
        <end position="359"/>
    </location>
</feature>
<feature type="region of interest" description="Disordered" evidence="1">
    <location>
        <begin position="678"/>
        <end position="711"/>
    </location>
</feature>
<feature type="region of interest" description="Disordered" evidence="1">
    <location>
        <begin position="741"/>
        <end position="764"/>
    </location>
</feature>
<feature type="region of interest" description="Disordered" evidence="1">
    <location>
        <begin position="1036"/>
        <end position="1078"/>
    </location>
</feature>
<evidence type="ECO:0000256" key="1">
    <source>
        <dbReference type="SAM" id="MobiDB-lite"/>
    </source>
</evidence>
<feature type="region of interest" description="Disordered" evidence="1">
    <location>
        <begin position="448"/>
        <end position="626"/>
    </location>
</feature>
<feature type="compositionally biased region" description="Low complexity" evidence="1">
    <location>
        <begin position="529"/>
        <end position="567"/>
    </location>
</feature>
<feature type="region of interest" description="Disordered" evidence="1">
    <location>
        <begin position="1178"/>
        <end position="1201"/>
    </location>
</feature>
<feature type="compositionally biased region" description="Basic residues" evidence="1">
    <location>
        <begin position="518"/>
        <end position="528"/>
    </location>
</feature>
<evidence type="ECO:0000259" key="2">
    <source>
        <dbReference type="Pfam" id="PF12090"/>
    </source>
</evidence>
<sequence length="1399" mass="146367">MSVHVAPALSPAAATPQPQLPKRPASDMNGTGVLDAQSSFNHAPAHSCDPLALVRQYQGQPPSATLHIHSNHFRFDHQDGVFLLSSPMRFFLDFVRDGIIPVDLLDVFYEANAPFYQGGLIIEIHDHRLIDRRGRKPELPIDDPHATSALVLFEGGSPDLTGVKPLPSHGSVPKPLPTTQPRIVRKVLFPSQSTVWADFCLLNQTLPRTMTEEQVLELESKVLLATEEPLCLDPSFQVSRVSNAIEHASYQGLPPRKRRKFNSTELEAEEAARKENENLMLTMDDRHHRDFQPSFNRLLFIQEWRRLRLVDQAKPTAMENLFQKVPEQPASLPLVKKSKSKKARSATPDAVARPTPPLVATQNPVYQPIRTLRFECDTAGKKTYSGLYVYRNPTAQQFKCLLRWGSVPDTSINGDSLEFVLENQQVLDTYLANFKSFYGAQNRLVSDSKEAAEDSQQPSTTVSPAVSRPPSQPPVTPVAPKVEPIKTLPAKARSPSATPKTAPKALAATSPDAANKKASPRRSKKSKKATAAAAVRTQSTEPSPLLAAKPALPPLAQAPSQPSKSSLTQPAGGKPQPATGSSAKPSTKPKSKSKASKKGSKVQGADTKVAASDATTTKVPATPNPPVAAVPAPFTPQALGVLAGPTEAQVTGSASNTSALFALPTSVVSMPMGMPAMTRSSSVASNPISSPHLLSPRLPIQPSPMPSPSVANALARKLNPSLLGSPSPRLVTDQATFSGDAVVPPAAPTSGGGETAPAAALAPNPLAQPVGGGNMPNLAALSQVNPNQLQAFLLSHPLYNTLVAANRQLRSRPLLQQFMVLQAAQNQQQQMLLRQQQQQQAGQAMAARSMPTSVMPTQPIAAPDLKMSGAGSVYPKAPAALSPMTPQQPTGVAGPNANPATAAVSQAQIDQHIQSFINRGIKLDEVAAQVLRGQGKDPQAIPKAQLEEIGRFIIRQHFIMTVQNRAAAGSAGPMGGLGSPNMGSTSGLAAGIATAQSKMAASAAPMASAVGSGIASSSVPGGQAFSGVMSGAQAFAMSKGTTPSTPQLTTSRRNTPVPDDTGGKPGRSMANQPVQGMASPSLLMSPRAINRSATSTPVPNKPTPPMPNPSQGFAAGGSNSGGAPMMAATNQAAALNQILLSNPNVRHMLSQVPPQLHGALLEQLLSRNPGLANMYNIQQQQQQQQQHHQQQQRPPGTPMMNAHAPNANMMAAARNNALAQQLQNQAANQFRGMPVNAGGLSLNPSQLAALRASLNRGGPMMNPNASGVNMAGFNHQLAMAAAAAGLGGQGVGNVGIRPNLATPSGGHDPSGGVNASAAAMATAAGGLGGTGGGNMPFNLNPGAMNMRPTGNMQPQPSQQPGMMNMSMAGGIPPQFMVGPGNKIVPNTSNPGGGNQGRKG</sequence>
<feature type="compositionally biased region" description="Polar residues" evidence="1">
    <location>
        <begin position="454"/>
        <end position="464"/>
    </location>
</feature>